<feature type="compositionally biased region" description="Low complexity" evidence="1">
    <location>
        <begin position="81"/>
        <end position="97"/>
    </location>
</feature>
<proteinExistence type="predicted"/>
<feature type="compositionally biased region" description="Pro residues" evidence="1">
    <location>
        <begin position="482"/>
        <end position="496"/>
    </location>
</feature>
<feature type="compositionally biased region" description="Polar residues" evidence="1">
    <location>
        <begin position="222"/>
        <end position="234"/>
    </location>
</feature>
<gene>
    <name evidence="2" type="ORF">FISHEDRAFT_70019</name>
</gene>
<evidence type="ECO:0000256" key="1">
    <source>
        <dbReference type="SAM" id="MobiDB-lite"/>
    </source>
</evidence>
<sequence length="643" mass="68365">MKALFSSARRRDADHTDDFIDFGGSSSRGRTLMKASPFNRKRATQLLISTESPQSPTTAKPSEKTPRQAISSVHQQRAALSTNPSSISSKSIFARSSPNLMTFPPPVRPPRPTEPLYPHSVATDIPHSAPLDSQFFTSQSDSARGPFPLSQTAAASRTNRFSVQSTSALSYTSEPRRGTLHYAASKEQLGSSSPLNPSRSLDAQSRKASAPALIQSRHAYDSASSAVPAQHTPNSSMSSTSSSDLLDCSDILTQFSSSTSPLTPLIESPVGPPMGEIKTGFVSNSSVSASPSVKELAMRRKKIPTPLILPGASVLSSDSTWCSPSPTTPPSTSTPGPPTGSSRDSYGSLLSSYRHTSHHADTPRGDMDVGVAVPASSGCLTARSLKRASKSTCDLSSTAAAAADAPFLTPPASPDLADFPLPPTDLFPRSLNRHRAPSLLQRALPPSESHQKIHSTLPCRVLPPRQPNLPPSSHCREAQGRFPPPVAPLPPPPHHSPPVHNSGSLSTQEQQQKSRKTIATKVSAWTELDLPAAPGPAPIRLRAAVRSSVQVRPSVAPAAQRRSASLSDTSASSLSQLDEDACDVDDVSDEAHDRFESAGAVAYETRSASETPYKNGDPYPSHVYDSIAEWRGTKEPVQWGYAV</sequence>
<reference evidence="2 3" key="1">
    <citation type="journal article" date="2015" name="Fungal Genet. Biol.">
        <title>Evolution of novel wood decay mechanisms in Agaricales revealed by the genome sequences of Fistulina hepatica and Cylindrobasidium torrendii.</title>
        <authorList>
            <person name="Floudas D."/>
            <person name="Held B.W."/>
            <person name="Riley R."/>
            <person name="Nagy L.G."/>
            <person name="Koehler G."/>
            <person name="Ransdell A.S."/>
            <person name="Younus H."/>
            <person name="Chow J."/>
            <person name="Chiniquy J."/>
            <person name="Lipzen A."/>
            <person name="Tritt A."/>
            <person name="Sun H."/>
            <person name="Haridas S."/>
            <person name="LaButti K."/>
            <person name="Ohm R.A."/>
            <person name="Kues U."/>
            <person name="Blanchette R.A."/>
            <person name="Grigoriev I.V."/>
            <person name="Minto R.E."/>
            <person name="Hibbett D.S."/>
        </authorList>
    </citation>
    <scope>NUCLEOTIDE SEQUENCE [LARGE SCALE GENOMIC DNA]</scope>
    <source>
        <strain evidence="2 3">ATCC 64428</strain>
    </source>
</reference>
<organism evidence="2 3">
    <name type="scientific">Fistulina hepatica ATCC 64428</name>
    <dbReference type="NCBI Taxonomy" id="1128425"/>
    <lineage>
        <taxon>Eukaryota</taxon>
        <taxon>Fungi</taxon>
        <taxon>Dikarya</taxon>
        <taxon>Basidiomycota</taxon>
        <taxon>Agaricomycotina</taxon>
        <taxon>Agaricomycetes</taxon>
        <taxon>Agaricomycetidae</taxon>
        <taxon>Agaricales</taxon>
        <taxon>Fistulinaceae</taxon>
        <taxon>Fistulina</taxon>
    </lineage>
</organism>
<feature type="compositionally biased region" description="Pro residues" evidence="1">
    <location>
        <begin position="103"/>
        <end position="115"/>
    </location>
</feature>
<dbReference type="Proteomes" id="UP000054144">
    <property type="component" value="Unassembled WGS sequence"/>
</dbReference>
<feature type="region of interest" description="Disordered" evidence="1">
    <location>
        <begin position="552"/>
        <end position="579"/>
    </location>
</feature>
<dbReference type="EMBL" id="KN881644">
    <property type="protein sequence ID" value="KIY52334.1"/>
    <property type="molecule type" value="Genomic_DNA"/>
</dbReference>
<evidence type="ECO:0000313" key="3">
    <source>
        <dbReference type="Proteomes" id="UP000054144"/>
    </source>
</evidence>
<feature type="region of interest" description="Disordered" evidence="1">
    <location>
        <begin position="186"/>
        <end position="243"/>
    </location>
</feature>
<feature type="region of interest" description="Disordered" evidence="1">
    <location>
        <begin position="318"/>
        <end position="366"/>
    </location>
</feature>
<feature type="compositionally biased region" description="Polar residues" evidence="1">
    <location>
        <begin position="68"/>
        <end position="80"/>
    </location>
</feature>
<keyword evidence="3" id="KW-1185">Reference proteome</keyword>
<name>A0A0D7AKR5_9AGAR</name>
<protein>
    <submittedName>
        <fullName evidence="2">Uncharacterized protein</fullName>
    </submittedName>
</protein>
<feature type="compositionally biased region" description="Polar residues" evidence="1">
    <location>
        <begin position="149"/>
        <end position="173"/>
    </location>
</feature>
<feature type="compositionally biased region" description="Polar residues" evidence="1">
    <location>
        <begin position="46"/>
        <end position="60"/>
    </location>
</feature>
<feature type="compositionally biased region" description="Basic and acidic residues" evidence="1">
    <location>
        <begin position="9"/>
        <end position="18"/>
    </location>
</feature>
<dbReference type="AlphaFoldDB" id="A0A0D7AKR5"/>
<feature type="region of interest" description="Disordered" evidence="1">
    <location>
        <begin position="458"/>
        <end position="518"/>
    </location>
</feature>
<evidence type="ECO:0000313" key="2">
    <source>
        <dbReference type="EMBL" id="KIY52334.1"/>
    </source>
</evidence>
<feature type="compositionally biased region" description="Polar residues" evidence="1">
    <location>
        <begin position="501"/>
        <end position="511"/>
    </location>
</feature>
<feature type="compositionally biased region" description="Low complexity" evidence="1">
    <location>
        <begin position="318"/>
        <end position="354"/>
    </location>
</feature>
<feature type="compositionally biased region" description="Low complexity" evidence="1">
    <location>
        <begin position="563"/>
        <end position="575"/>
    </location>
</feature>
<accession>A0A0D7AKR5</accession>
<feature type="compositionally biased region" description="Polar residues" evidence="1">
    <location>
        <begin position="188"/>
        <end position="207"/>
    </location>
</feature>
<feature type="region of interest" description="Disordered" evidence="1">
    <location>
        <begin position="1"/>
        <end position="174"/>
    </location>
</feature>